<comment type="caution">
    <text evidence="1">The sequence shown here is derived from an EMBL/GenBank/DDBJ whole genome shotgun (WGS) entry which is preliminary data.</text>
</comment>
<reference evidence="2" key="1">
    <citation type="journal article" date="2023" name="Nat. Plants">
        <title>Single-cell RNA sequencing provides a high-resolution roadmap for understanding the multicellular compartmentation of specialized metabolism.</title>
        <authorList>
            <person name="Sun S."/>
            <person name="Shen X."/>
            <person name="Li Y."/>
            <person name="Li Y."/>
            <person name="Wang S."/>
            <person name="Li R."/>
            <person name="Zhang H."/>
            <person name="Shen G."/>
            <person name="Guo B."/>
            <person name="Wei J."/>
            <person name="Xu J."/>
            <person name="St-Pierre B."/>
            <person name="Chen S."/>
            <person name="Sun C."/>
        </authorList>
    </citation>
    <scope>NUCLEOTIDE SEQUENCE [LARGE SCALE GENOMIC DNA]</scope>
</reference>
<proteinExistence type="predicted"/>
<accession>A0ACC0A706</accession>
<sequence>MGFKNNLKSCFLFMSLMVVIYLYLPTFCYGQENYYTRATYYGSPDCLGTPSGACGFGEYGRSINDGVVSGVSRLFKNGSGCGACYQVRCKIPAYCNDDGVKVVVTDYGEGDRTDFILSTAAYARLARPDMSEKLFAYGVVDVEFRRIQCRYNYNLFFKVHEHSKYPLYLAVIPIYQPGVFEITAVEIWLEDCKQWRPMRRAFGAVFDTPNPPLGAITLRYQANFYGEVSWVQLNSLIPADWKAGYAYDTGIST</sequence>
<organism evidence="1 2">
    <name type="scientific">Catharanthus roseus</name>
    <name type="common">Madagascar periwinkle</name>
    <name type="synonym">Vinca rosea</name>
    <dbReference type="NCBI Taxonomy" id="4058"/>
    <lineage>
        <taxon>Eukaryota</taxon>
        <taxon>Viridiplantae</taxon>
        <taxon>Streptophyta</taxon>
        <taxon>Embryophyta</taxon>
        <taxon>Tracheophyta</taxon>
        <taxon>Spermatophyta</taxon>
        <taxon>Magnoliopsida</taxon>
        <taxon>eudicotyledons</taxon>
        <taxon>Gunneridae</taxon>
        <taxon>Pentapetalae</taxon>
        <taxon>asterids</taxon>
        <taxon>lamiids</taxon>
        <taxon>Gentianales</taxon>
        <taxon>Apocynaceae</taxon>
        <taxon>Rauvolfioideae</taxon>
        <taxon>Vinceae</taxon>
        <taxon>Catharanthinae</taxon>
        <taxon>Catharanthus</taxon>
    </lineage>
</organism>
<name>A0ACC0A706_CATRO</name>
<dbReference type="Proteomes" id="UP001060085">
    <property type="component" value="Linkage Group LG07"/>
</dbReference>
<evidence type="ECO:0000313" key="2">
    <source>
        <dbReference type="Proteomes" id="UP001060085"/>
    </source>
</evidence>
<protein>
    <submittedName>
        <fullName evidence="1">Uncharacterized protein</fullName>
    </submittedName>
</protein>
<keyword evidence="2" id="KW-1185">Reference proteome</keyword>
<gene>
    <name evidence="1" type="ORF">M9H77_32975</name>
</gene>
<dbReference type="EMBL" id="CM044707">
    <property type="protein sequence ID" value="KAI5655788.1"/>
    <property type="molecule type" value="Genomic_DNA"/>
</dbReference>
<evidence type="ECO:0000313" key="1">
    <source>
        <dbReference type="EMBL" id="KAI5655788.1"/>
    </source>
</evidence>